<dbReference type="PANTHER" id="PTHR48021">
    <property type="match status" value="1"/>
</dbReference>
<dbReference type="GO" id="GO:0016020">
    <property type="term" value="C:membrane"/>
    <property type="evidence" value="ECO:0007669"/>
    <property type="project" value="UniProtKB-SubCell"/>
</dbReference>
<evidence type="ECO:0000256" key="6">
    <source>
        <dbReference type="SAM" id="SignalP"/>
    </source>
</evidence>
<dbReference type="Gene3D" id="1.20.1250.20">
    <property type="entry name" value="MFS general substrate transporter like domains"/>
    <property type="match status" value="1"/>
</dbReference>
<dbReference type="PROSITE" id="PS50850">
    <property type="entry name" value="MFS"/>
    <property type="match status" value="1"/>
</dbReference>
<keyword evidence="6" id="KW-0732">Signal</keyword>
<keyword evidence="2 5" id="KW-0812">Transmembrane</keyword>
<feature type="chain" id="PRO_5029731646" description="Major facilitator superfamily (MFS) profile domain-containing protein" evidence="6">
    <location>
        <begin position="30"/>
        <end position="147"/>
    </location>
</feature>
<dbReference type="SUPFAM" id="SSF103473">
    <property type="entry name" value="MFS general substrate transporter"/>
    <property type="match status" value="1"/>
</dbReference>
<keyword evidence="3 5" id="KW-1133">Transmembrane helix</keyword>
<evidence type="ECO:0000256" key="5">
    <source>
        <dbReference type="SAM" id="Phobius"/>
    </source>
</evidence>
<evidence type="ECO:0000313" key="9">
    <source>
        <dbReference type="Proteomes" id="UP000574390"/>
    </source>
</evidence>
<protein>
    <recommendedName>
        <fullName evidence="7">Major facilitator superfamily (MFS) profile domain-containing protein</fullName>
    </recommendedName>
</protein>
<dbReference type="PROSITE" id="PS51257">
    <property type="entry name" value="PROKAR_LIPOPROTEIN"/>
    <property type="match status" value="1"/>
</dbReference>
<evidence type="ECO:0000256" key="4">
    <source>
        <dbReference type="ARBA" id="ARBA00023136"/>
    </source>
</evidence>
<name>A0A7J6SVF7_PEROL</name>
<evidence type="ECO:0000313" key="8">
    <source>
        <dbReference type="EMBL" id="KAF4736929.1"/>
    </source>
</evidence>
<dbReference type="EMBL" id="JABANM010011880">
    <property type="protein sequence ID" value="KAF4736929.1"/>
    <property type="molecule type" value="Genomic_DNA"/>
</dbReference>
<evidence type="ECO:0000256" key="1">
    <source>
        <dbReference type="ARBA" id="ARBA00004141"/>
    </source>
</evidence>
<keyword evidence="4 5" id="KW-0472">Membrane</keyword>
<gene>
    <name evidence="8" type="ORF">FOZ62_010900</name>
</gene>
<evidence type="ECO:0000256" key="2">
    <source>
        <dbReference type="ARBA" id="ARBA00022692"/>
    </source>
</evidence>
<dbReference type="AlphaFoldDB" id="A0A7J6SVF7"/>
<dbReference type="InterPro" id="IPR036259">
    <property type="entry name" value="MFS_trans_sf"/>
</dbReference>
<dbReference type="InterPro" id="IPR050549">
    <property type="entry name" value="MFS_Trehalose_Transporter"/>
</dbReference>
<accession>A0A7J6SVF7</accession>
<organism evidence="8 9">
    <name type="scientific">Perkinsus olseni</name>
    <name type="common">Perkinsus atlanticus</name>
    <dbReference type="NCBI Taxonomy" id="32597"/>
    <lineage>
        <taxon>Eukaryota</taxon>
        <taxon>Sar</taxon>
        <taxon>Alveolata</taxon>
        <taxon>Perkinsozoa</taxon>
        <taxon>Perkinsea</taxon>
        <taxon>Perkinsida</taxon>
        <taxon>Perkinsidae</taxon>
        <taxon>Perkinsus</taxon>
    </lineage>
</organism>
<dbReference type="Proteomes" id="UP000574390">
    <property type="component" value="Unassembled WGS sequence"/>
</dbReference>
<evidence type="ECO:0000256" key="3">
    <source>
        <dbReference type="ARBA" id="ARBA00022989"/>
    </source>
</evidence>
<dbReference type="Pfam" id="PF00083">
    <property type="entry name" value="Sugar_tr"/>
    <property type="match status" value="1"/>
</dbReference>
<feature type="transmembrane region" description="Helical" evidence="5">
    <location>
        <begin position="98"/>
        <end position="118"/>
    </location>
</feature>
<reference evidence="8 9" key="1">
    <citation type="submission" date="2020-04" db="EMBL/GenBank/DDBJ databases">
        <title>Perkinsus olseni comparative genomics.</title>
        <authorList>
            <person name="Bogema D.R."/>
        </authorList>
    </citation>
    <scope>NUCLEOTIDE SEQUENCE [LARGE SCALE GENOMIC DNA]</scope>
    <source>
        <strain evidence="8">ATCC PRA-205</strain>
    </source>
</reference>
<comment type="subcellular location">
    <subcellularLocation>
        <location evidence="1">Membrane</location>
        <topology evidence="1">Multi-pass membrane protein</topology>
    </subcellularLocation>
</comment>
<dbReference type="InterPro" id="IPR005828">
    <property type="entry name" value="MFS_sugar_transport-like"/>
</dbReference>
<dbReference type="GO" id="GO:0022857">
    <property type="term" value="F:transmembrane transporter activity"/>
    <property type="evidence" value="ECO:0007669"/>
    <property type="project" value="InterPro"/>
</dbReference>
<feature type="domain" description="Major facilitator superfamily (MFS) profile" evidence="7">
    <location>
        <begin position="15"/>
        <end position="147"/>
    </location>
</feature>
<feature type="signal peptide" evidence="6">
    <location>
        <begin position="1"/>
        <end position="29"/>
    </location>
</feature>
<sequence>MKRLRLSGTPFAVLCACASLLGPLAGGLGLGFTGPAIDTMRNSVLAPDGTRIDIGPESNLHVFNSRTASSLFGAALTLGALVGTLSGGPVAEATGRRLALLITSPLSVGAYLAIALGHSPYLLIAARLVAGFSLGICAFVSPVYMSE</sequence>
<comment type="caution">
    <text evidence="8">The sequence shown here is derived from an EMBL/GenBank/DDBJ whole genome shotgun (WGS) entry which is preliminary data.</text>
</comment>
<feature type="transmembrane region" description="Helical" evidence="5">
    <location>
        <begin position="71"/>
        <end position="91"/>
    </location>
</feature>
<dbReference type="PANTHER" id="PTHR48021:SF1">
    <property type="entry name" value="GH07001P-RELATED"/>
    <property type="match status" value="1"/>
</dbReference>
<evidence type="ECO:0000259" key="7">
    <source>
        <dbReference type="PROSITE" id="PS50850"/>
    </source>
</evidence>
<proteinExistence type="predicted"/>
<feature type="transmembrane region" description="Helical" evidence="5">
    <location>
        <begin position="124"/>
        <end position="145"/>
    </location>
</feature>
<feature type="non-terminal residue" evidence="8">
    <location>
        <position position="147"/>
    </location>
</feature>
<dbReference type="InterPro" id="IPR020846">
    <property type="entry name" value="MFS_dom"/>
</dbReference>